<dbReference type="EMBL" id="CP025084">
    <property type="protein sequence ID" value="AUH04037.1"/>
    <property type="molecule type" value="Genomic_DNA"/>
</dbReference>
<reference evidence="2" key="4">
    <citation type="submission" date="2017-11" db="EMBL/GenBank/DDBJ databases">
        <title>Complete genome sequence of Serratia sp. ATCC 39006.</title>
        <authorList>
            <person name="Hampton H.G."/>
            <person name="Jackson S.A."/>
            <person name="Jauregui R."/>
            <person name="Poulter G.T.M."/>
            <person name="Salmond G.P.C."/>
            <person name="Fineran P.C."/>
        </authorList>
    </citation>
    <scope>NUCLEOTIDE SEQUENCE</scope>
    <source>
        <strain evidence="2">ATCC 39006</strain>
    </source>
</reference>
<dbReference type="Proteomes" id="UP000017700">
    <property type="component" value="Chromosome"/>
</dbReference>
<dbReference type="RefSeq" id="WP_021017445.1">
    <property type="nucleotide sequence ID" value="NZ_CP025084.1"/>
</dbReference>
<evidence type="ECO:0000313" key="3">
    <source>
        <dbReference type="Proteomes" id="UP000017700"/>
    </source>
</evidence>
<sequence>MGTLFALVISVCMLNGNCDDAVLGVYESKQECVQDMYVQRVHGECYPVEGIVPTGDGQRPATR</sequence>
<accession>A0A2I5T576</accession>
<dbReference type="InterPro" id="IPR009954">
    <property type="entry name" value="DUF1482"/>
</dbReference>
<reference evidence="1 4" key="3">
    <citation type="submission" date="2017-11" db="EMBL/GenBank/DDBJ databases">
        <title>Complete genome sequence of Serratia sp. ATCC 39006 LacA.</title>
        <authorList>
            <person name="Hampton H.G."/>
            <person name="Jackson S.A."/>
            <person name="Jauregui R."/>
            <person name="Poulter G.T.M."/>
            <person name="Salmond G.P.C."/>
            <person name="Fineran P.C."/>
        </authorList>
    </citation>
    <scope>NUCLEOTIDE SEQUENCE [LARGE SCALE GENOMIC DNA]</scope>
    <source>
        <strain evidence="1 4">ATCC 39006</strain>
    </source>
</reference>
<reference evidence="2" key="2">
    <citation type="submission" date="2013-09" db="EMBL/GenBank/DDBJ databases">
        <authorList>
            <person name="Wang G."/>
            <person name="Yang Y."/>
            <person name="Su Y."/>
        </authorList>
    </citation>
    <scope>NUCLEOTIDE SEQUENCE</scope>
    <source>
        <strain evidence="2">ATCC 39006</strain>
    </source>
</reference>
<evidence type="ECO:0000313" key="2">
    <source>
        <dbReference type="EMBL" id="AUH04037.1"/>
    </source>
</evidence>
<evidence type="ECO:0000313" key="1">
    <source>
        <dbReference type="EMBL" id="AUG99718.1"/>
    </source>
</evidence>
<evidence type="ECO:0000313" key="4">
    <source>
        <dbReference type="Proteomes" id="UP000233778"/>
    </source>
</evidence>
<gene>
    <name evidence="1" type="ORF">CWC46_07720</name>
    <name evidence="2" type="ORF">Ser39006_007725</name>
</gene>
<reference evidence="2 3" key="1">
    <citation type="journal article" date="2013" name="Genome Announc.">
        <title>Draft genome sequence of Serratia sp. strain ATCC 39006, a model bacterium for analysis of the biosynthesis and regulation of prodigiosin, a carbapenem, and gas vesicles.</title>
        <authorList>
            <person name="Fineran P.C."/>
            <person name="Iglesias Cans M.C."/>
            <person name="Ramsay J.P."/>
            <person name="Wilf N.M."/>
            <person name="Cossyleon D."/>
            <person name="McNeil M.B."/>
            <person name="Williamson N.R."/>
            <person name="Monson R.E."/>
            <person name="Becher S.A."/>
            <person name="Stanton J.A."/>
            <person name="Brugger K."/>
            <person name="Brown S.D."/>
            <person name="Salmond G.P."/>
        </authorList>
    </citation>
    <scope>NUCLEOTIDE SEQUENCE [LARGE SCALE GENOMIC DNA]</scope>
    <source>
        <strain evidence="2">ATCC 39006</strain>
        <strain evidence="3">ATCC 39006 / SC 11482</strain>
    </source>
</reference>
<proteinExistence type="predicted"/>
<name>A0A2I5T576_SERS3</name>
<dbReference type="Pfam" id="PF07358">
    <property type="entry name" value="DUF1482"/>
    <property type="match status" value="1"/>
</dbReference>
<protein>
    <submittedName>
        <fullName evidence="2">DUF1482 domain-containing protein</fullName>
    </submittedName>
</protein>
<dbReference type="EMBL" id="CP025085">
    <property type="protein sequence ID" value="AUG99718.1"/>
    <property type="molecule type" value="Genomic_DNA"/>
</dbReference>
<dbReference type="KEGG" id="serq:CWC46_07720"/>
<organism evidence="2 3">
    <name type="scientific">Serratia sp. (strain ATCC 39006)</name>
    <name type="common">Prodigiosinella confusarubida</name>
    <dbReference type="NCBI Taxonomy" id="104623"/>
    <lineage>
        <taxon>Bacteria</taxon>
        <taxon>Pseudomonadati</taxon>
        <taxon>Pseudomonadota</taxon>
        <taxon>Gammaproteobacteria</taxon>
        <taxon>Enterobacterales</taxon>
        <taxon>Pectobacteriaceae</taxon>
        <taxon>Prodigiosinella</taxon>
    </lineage>
</organism>
<dbReference type="AlphaFoldDB" id="A0A2I5T576"/>
<keyword evidence="3" id="KW-1185">Reference proteome</keyword>
<dbReference type="KEGG" id="sera:Ser39006_007725"/>
<dbReference type="Proteomes" id="UP000233778">
    <property type="component" value="Chromosome"/>
</dbReference>
<dbReference type="OrthoDB" id="6492685at2"/>